<dbReference type="InterPro" id="IPR004602">
    <property type="entry name" value="UvrA"/>
</dbReference>
<evidence type="ECO:0000313" key="20">
    <source>
        <dbReference type="EMBL" id="GGA28419.1"/>
    </source>
</evidence>
<dbReference type="FunFam" id="1.20.1580.10:FF:000002">
    <property type="entry name" value="UvrABC system protein A"/>
    <property type="match status" value="1"/>
</dbReference>
<feature type="domain" description="ABC transporter" evidence="19">
    <location>
        <begin position="627"/>
        <end position="956"/>
    </location>
</feature>
<dbReference type="CDD" id="cd03271">
    <property type="entry name" value="ABC_UvrA_II"/>
    <property type="match status" value="1"/>
</dbReference>
<sequence>MNSPVRTAPGGVSHLDTIVVRGARAHNLKSVDLQLPRDAMIVFTGLSGSGKSSLAFDTIFAEGQRRYVESLSSYARMFLGQMDKPDVDLIEGLSPAVSIDQKSTSRNPRSTVGTITEVHDYLRLLWARVGIPHCPVCGERITRQTPQQIVDQLLALPERTRFQVLAPLVRQRKGEFQDLFAELQAKGYARAVVDGELVQLSDPPSLAKQYKHTISVVVDRLAVKDGIRRRLTDSVETALGLAGGRLDVDFVDLDHDDPGRTRTFSEHMSCPNEHPIGLDEIEPRSFSFNSPFGACPECSGIGVKLEVDETLVVPDDDLTLGEGAIVPWSRGQQWKNYFLRLLQGLGNDVGFDLNTPWKDLSAKARRTILHGKDYKVHVQYRNRFGRERSYTTGFEGVVQYIHRKHAETESDHARERYESYMREIPCPACDGTRLKPEVLAVKVAGRSIADIGRMALDEAAEFMNALELSARDAAVAAQVLKEIHARLGFLLDVGLDYLSLDRPAGSLSGGEAQRIRLATQIGSGLVGVLYVLDEPSIGLHQRDNNRLIETLVKLRDLGNTLIVVEHDEDTIAHADWIVDIGPGAGEHGGRVVYSGPAAGLPEAEESITGAYVSGRRRIELPARRRQIDPARMMRVVRARENNLKDLDVDFPLGVFTVVTGVSGSGKSTLVNDILYTELANRLNGASRVPGRHKTITGLEDLDKVVHVDQSPIGRTPRSNPATYTGVFDHIRKLFAETTEAKMRGYQPGRFSFNVKGGRCEECQGDGTLKIEMNFLPDVYVPCEVCHGARYNRETLEVHFKGKTIADVLDMPIEEASEFFAAVPAISRHLSTLMEVGLGYVRLGQPATTLSGGEAQRVKLAAELQRRSRGRTVYVLDEPTTGLHFEDIRRLLSVLQSLADKGNTVIVIEHNLDVIANADYLIDLGPEGGRGGGTLVATGTPEEVAQVEESHTGRYLRPVLQRHDELAEPLAAARKGA</sequence>
<reference evidence="20" key="1">
    <citation type="journal article" date="2014" name="Int. J. Syst. Evol. Microbiol.">
        <title>Complete genome sequence of Corynebacterium casei LMG S-19264T (=DSM 44701T), isolated from a smear-ripened cheese.</title>
        <authorList>
            <consortium name="US DOE Joint Genome Institute (JGI-PGF)"/>
            <person name="Walter F."/>
            <person name="Albersmeier A."/>
            <person name="Kalinowski J."/>
            <person name="Ruckert C."/>
        </authorList>
    </citation>
    <scope>NUCLEOTIDE SEQUENCE</scope>
    <source>
        <strain evidence="20">CGMCC 1.12785</strain>
    </source>
</reference>
<keyword evidence="11 18" id="KW-0267">Excision nuclease</keyword>
<dbReference type="FunFam" id="1.20.1580.10:FF:000001">
    <property type="entry name" value="UvrABC system protein A"/>
    <property type="match status" value="2"/>
</dbReference>
<dbReference type="PROSITE" id="PS00211">
    <property type="entry name" value="ABC_TRANSPORTER_1"/>
    <property type="match status" value="2"/>
</dbReference>
<dbReference type="Gene3D" id="1.10.8.280">
    <property type="entry name" value="ABC transporter ATPase domain-like"/>
    <property type="match status" value="1"/>
</dbReference>
<keyword evidence="10 18" id="KW-0067">ATP-binding</keyword>
<dbReference type="InterPro" id="IPR041102">
    <property type="entry name" value="UvrA_inter"/>
</dbReference>
<evidence type="ECO:0000256" key="4">
    <source>
        <dbReference type="ARBA" id="ARBA00022737"/>
    </source>
</evidence>
<organism evidence="20 21">
    <name type="scientific">Sediminivirga luteola</name>
    <dbReference type="NCBI Taxonomy" id="1774748"/>
    <lineage>
        <taxon>Bacteria</taxon>
        <taxon>Bacillati</taxon>
        <taxon>Actinomycetota</taxon>
        <taxon>Actinomycetes</taxon>
        <taxon>Micrococcales</taxon>
        <taxon>Brevibacteriaceae</taxon>
        <taxon>Sediminivirga</taxon>
    </lineage>
</organism>
<dbReference type="InterPro" id="IPR013815">
    <property type="entry name" value="ATP_grasp_subdomain_1"/>
</dbReference>
<keyword evidence="8 18" id="KW-0863">Zinc-finger</keyword>
<protein>
    <recommendedName>
        <fullName evidence="16 18">UvrABC system protein A</fullName>
        <shortName evidence="18">UvrA protein</shortName>
    </recommendedName>
    <alternativeName>
        <fullName evidence="17 18">Excinuclease ABC subunit A</fullName>
    </alternativeName>
</protein>
<dbReference type="GO" id="GO:0005737">
    <property type="term" value="C:cytoplasm"/>
    <property type="evidence" value="ECO:0007669"/>
    <property type="project" value="UniProtKB-SubCell"/>
</dbReference>
<evidence type="ECO:0000256" key="17">
    <source>
        <dbReference type="ARBA" id="ARBA00042156"/>
    </source>
</evidence>
<evidence type="ECO:0000313" key="21">
    <source>
        <dbReference type="Proteomes" id="UP000616114"/>
    </source>
</evidence>
<dbReference type="Gene3D" id="1.20.1580.10">
    <property type="entry name" value="ABC transporter ATPase like domain"/>
    <property type="match status" value="2"/>
</dbReference>
<dbReference type="GO" id="GO:0005524">
    <property type="term" value="F:ATP binding"/>
    <property type="evidence" value="ECO:0007669"/>
    <property type="project" value="UniProtKB-UniRule"/>
</dbReference>
<keyword evidence="7 18" id="KW-0228">DNA excision</keyword>
<evidence type="ECO:0000256" key="8">
    <source>
        <dbReference type="ARBA" id="ARBA00022771"/>
    </source>
</evidence>
<evidence type="ECO:0000256" key="6">
    <source>
        <dbReference type="ARBA" id="ARBA00022763"/>
    </source>
</evidence>
<keyword evidence="6 18" id="KW-0227">DNA damage</keyword>
<evidence type="ECO:0000259" key="19">
    <source>
        <dbReference type="PROSITE" id="PS50893"/>
    </source>
</evidence>
<dbReference type="GO" id="GO:0009380">
    <property type="term" value="C:excinuclease repair complex"/>
    <property type="evidence" value="ECO:0007669"/>
    <property type="project" value="InterPro"/>
</dbReference>
<dbReference type="PANTHER" id="PTHR43152">
    <property type="entry name" value="UVRABC SYSTEM PROTEIN A"/>
    <property type="match status" value="1"/>
</dbReference>
<evidence type="ECO:0000256" key="11">
    <source>
        <dbReference type="ARBA" id="ARBA00022881"/>
    </source>
</evidence>
<evidence type="ECO:0000256" key="9">
    <source>
        <dbReference type="ARBA" id="ARBA00022833"/>
    </source>
</evidence>
<comment type="similarity">
    <text evidence="15 18">Belongs to the ABC transporter superfamily. UvrA family.</text>
</comment>
<dbReference type="Gene3D" id="3.30.1490.20">
    <property type="entry name" value="ATP-grasp fold, A domain"/>
    <property type="match status" value="1"/>
</dbReference>
<comment type="caution">
    <text evidence="18">Lacks conserved residue(s) required for the propagation of feature annotation.</text>
</comment>
<evidence type="ECO:0000256" key="5">
    <source>
        <dbReference type="ARBA" id="ARBA00022741"/>
    </source>
</evidence>
<gene>
    <name evidence="18 20" type="primary">uvrA</name>
    <name evidence="20" type="ORF">GCM10011333_33980</name>
</gene>
<dbReference type="NCBIfam" id="NF001503">
    <property type="entry name" value="PRK00349.1"/>
    <property type="match status" value="1"/>
</dbReference>
<dbReference type="AlphaFoldDB" id="A0A8J2U1C1"/>
<evidence type="ECO:0000256" key="16">
    <source>
        <dbReference type="ARBA" id="ARBA00039316"/>
    </source>
</evidence>
<keyword evidence="21" id="KW-1185">Reference proteome</keyword>
<evidence type="ECO:0000256" key="1">
    <source>
        <dbReference type="ARBA" id="ARBA00004496"/>
    </source>
</evidence>
<keyword evidence="5 18" id="KW-0547">Nucleotide-binding</keyword>
<keyword evidence="4 18" id="KW-0677">Repeat</keyword>
<accession>A0A8J2U1C1</accession>
<evidence type="ECO:0000256" key="18">
    <source>
        <dbReference type="HAMAP-Rule" id="MF_00205"/>
    </source>
</evidence>
<feature type="binding site" evidence="18">
    <location>
        <begin position="660"/>
        <end position="667"/>
    </location>
    <ligand>
        <name>ATP</name>
        <dbReference type="ChEBI" id="CHEBI:30616"/>
    </ligand>
</feature>
<dbReference type="GO" id="GO:0008270">
    <property type="term" value="F:zinc ion binding"/>
    <property type="evidence" value="ECO:0007669"/>
    <property type="project" value="UniProtKB-UniRule"/>
</dbReference>
<keyword evidence="12 18" id="KW-0238">DNA-binding</keyword>
<evidence type="ECO:0000256" key="12">
    <source>
        <dbReference type="ARBA" id="ARBA00023125"/>
    </source>
</evidence>
<dbReference type="Proteomes" id="UP000616114">
    <property type="component" value="Unassembled WGS sequence"/>
</dbReference>
<dbReference type="Gene3D" id="3.40.50.300">
    <property type="entry name" value="P-loop containing nucleotide triphosphate hydrolases"/>
    <property type="match status" value="2"/>
</dbReference>
<dbReference type="HAMAP" id="MF_00205">
    <property type="entry name" value="UvrA"/>
    <property type="match status" value="1"/>
</dbReference>
<comment type="subcellular location">
    <subcellularLocation>
        <location evidence="1 18">Cytoplasm</location>
    </subcellularLocation>
</comment>
<dbReference type="EMBL" id="BMFY01000024">
    <property type="protein sequence ID" value="GGA28419.1"/>
    <property type="molecule type" value="Genomic_DNA"/>
</dbReference>
<dbReference type="GO" id="GO:0006289">
    <property type="term" value="P:nucleotide-excision repair"/>
    <property type="evidence" value="ECO:0007669"/>
    <property type="project" value="UniProtKB-UniRule"/>
</dbReference>
<dbReference type="RefSeq" id="WP_188552063.1">
    <property type="nucleotide sequence ID" value="NZ_BMFY01000024.1"/>
</dbReference>
<reference evidence="20" key="2">
    <citation type="submission" date="2020-09" db="EMBL/GenBank/DDBJ databases">
        <authorList>
            <person name="Sun Q."/>
            <person name="Zhou Y."/>
        </authorList>
    </citation>
    <scope>NUCLEOTIDE SEQUENCE</scope>
    <source>
        <strain evidence="20">CGMCC 1.12785</strain>
    </source>
</reference>
<keyword evidence="13 18" id="KW-0234">DNA repair</keyword>
<dbReference type="GO" id="GO:0009432">
    <property type="term" value="P:SOS response"/>
    <property type="evidence" value="ECO:0007669"/>
    <property type="project" value="UniProtKB-UniRule"/>
</dbReference>
<dbReference type="InterPro" id="IPR041552">
    <property type="entry name" value="UvrA_DNA-bd"/>
</dbReference>
<comment type="caution">
    <text evidence="20">The sequence shown here is derived from an EMBL/GenBank/DDBJ whole genome shotgun (WGS) entry which is preliminary data.</text>
</comment>
<dbReference type="Pfam" id="PF17755">
    <property type="entry name" value="UvrA_DNA-bind"/>
    <property type="match status" value="1"/>
</dbReference>
<keyword evidence="2 18" id="KW-0963">Cytoplasm</keyword>
<dbReference type="InterPro" id="IPR017871">
    <property type="entry name" value="ABC_transporter-like_CS"/>
</dbReference>
<feature type="zinc finger region" description="C4-type" evidence="18">
    <location>
        <begin position="759"/>
        <end position="785"/>
    </location>
</feature>
<comment type="function">
    <text evidence="18">The UvrABC repair system catalyzes the recognition and processing of DNA lesions. UvrA is an ATPase and a DNA-binding protein. A damage recognition complex composed of 2 UvrA and 2 UvrB subunits scans DNA for abnormalities. When the presence of a lesion has been verified by UvrB, the UvrA molecules dissociate.</text>
</comment>
<dbReference type="GO" id="GO:0016887">
    <property type="term" value="F:ATP hydrolysis activity"/>
    <property type="evidence" value="ECO:0007669"/>
    <property type="project" value="InterPro"/>
</dbReference>
<evidence type="ECO:0000256" key="3">
    <source>
        <dbReference type="ARBA" id="ARBA00022723"/>
    </source>
</evidence>
<evidence type="ECO:0000256" key="15">
    <source>
        <dbReference type="ARBA" id="ARBA00038000"/>
    </source>
</evidence>
<keyword evidence="9 18" id="KW-0862">Zinc</keyword>
<evidence type="ECO:0000256" key="7">
    <source>
        <dbReference type="ARBA" id="ARBA00022769"/>
    </source>
</evidence>
<comment type="subunit">
    <text evidence="18">Forms a heterotetramer with UvrB during the search for lesions.</text>
</comment>
<evidence type="ECO:0000256" key="2">
    <source>
        <dbReference type="ARBA" id="ARBA00022490"/>
    </source>
</evidence>
<dbReference type="Pfam" id="PF17760">
    <property type="entry name" value="UvrA_inter"/>
    <property type="match status" value="1"/>
</dbReference>
<proteinExistence type="inferred from homology"/>
<dbReference type="InterPro" id="IPR003439">
    <property type="entry name" value="ABC_transporter-like_ATP-bd"/>
</dbReference>
<dbReference type="SUPFAM" id="SSF52540">
    <property type="entry name" value="P-loop containing nucleoside triphosphate hydrolases"/>
    <property type="match status" value="2"/>
</dbReference>
<dbReference type="PANTHER" id="PTHR43152:SF3">
    <property type="entry name" value="UVRABC SYSTEM PROTEIN A"/>
    <property type="match status" value="1"/>
</dbReference>
<dbReference type="InterPro" id="IPR027417">
    <property type="entry name" value="P-loop_NTPase"/>
</dbReference>
<name>A0A8J2U1C1_9MICO</name>
<feature type="binding site" evidence="18">
    <location>
        <begin position="45"/>
        <end position="52"/>
    </location>
    <ligand>
        <name>ATP</name>
        <dbReference type="ChEBI" id="CHEBI:30616"/>
    </ligand>
</feature>
<evidence type="ECO:0000256" key="13">
    <source>
        <dbReference type="ARBA" id="ARBA00023204"/>
    </source>
</evidence>
<dbReference type="GO" id="GO:0009381">
    <property type="term" value="F:excinuclease ABC activity"/>
    <property type="evidence" value="ECO:0007669"/>
    <property type="project" value="UniProtKB-UniRule"/>
</dbReference>
<dbReference type="NCBIfam" id="TIGR00630">
    <property type="entry name" value="uvra"/>
    <property type="match status" value="1"/>
</dbReference>
<dbReference type="PROSITE" id="PS50893">
    <property type="entry name" value="ABC_TRANSPORTER_2"/>
    <property type="match status" value="1"/>
</dbReference>
<evidence type="ECO:0000256" key="10">
    <source>
        <dbReference type="ARBA" id="ARBA00022840"/>
    </source>
</evidence>
<evidence type="ECO:0000256" key="14">
    <source>
        <dbReference type="ARBA" id="ARBA00023236"/>
    </source>
</evidence>
<keyword evidence="14 18" id="KW-0742">SOS response</keyword>
<dbReference type="GO" id="GO:0003677">
    <property type="term" value="F:DNA binding"/>
    <property type="evidence" value="ECO:0007669"/>
    <property type="project" value="UniProtKB-UniRule"/>
</dbReference>
<keyword evidence="3 18" id="KW-0479">Metal-binding</keyword>